<dbReference type="CDD" id="cd00082">
    <property type="entry name" value="HisKA"/>
    <property type="match status" value="1"/>
</dbReference>
<keyword evidence="22" id="KW-0175">Coiled coil</keyword>
<keyword evidence="16" id="KW-0186">Copper</keyword>
<evidence type="ECO:0000256" key="9">
    <source>
        <dbReference type="ARBA" id="ARBA00022723"/>
    </source>
</evidence>
<evidence type="ECO:0000256" key="4">
    <source>
        <dbReference type="ARBA" id="ARBA00009842"/>
    </source>
</evidence>
<evidence type="ECO:0000256" key="1">
    <source>
        <dbReference type="ARBA" id="ARBA00000085"/>
    </source>
</evidence>
<dbReference type="SMART" id="SM00448">
    <property type="entry name" value="REC"/>
    <property type="match status" value="1"/>
</dbReference>
<dbReference type="Gene3D" id="1.10.287.130">
    <property type="match status" value="1"/>
</dbReference>
<feature type="region of interest" description="Disordered" evidence="23">
    <location>
        <begin position="781"/>
        <end position="831"/>
    </location>
</feature>
<keyword evidence="17" id="KW-0902">Two-component regulatory system</keyword>
<feature type="transmembrane region" description="Helical" evidence="24">
    <location>
        <begin position="68"/>
        <end position="89"/>
    </location>
</feature>
<dbReference type="Pfam" id="PF25487">
    <property type="entry name" value="ETR1_N"/>
    <property type="match status" value="1"/>
</dbReference>
<evidence type="ECO:0000256" key="3">
    <source>
        <dbReference type="ARBA" id="ARBA00004477"/>
    </source>
</evidence>
<evidence type="ECO:0000256" key="6">
    <source>
        <dbReference type="ARBA" id="ARBA00022553"/>
    </source>
</evidence>
<dbReference type="PRINTS" id="PR00344">
    <property type="entry name" value="BCTRLSENSOR"/>
</dbReference>
<evidence type="ECO:0000256" key="7">
    <source>
        <dbReference type="ARBA" id="ARBA00022679"/>
    </source>
</evidence>
<dbReference type="PANTHER" id="PTHR24423:SF633">
    <property type="entry name" value="ETHYLENE RECEPTOR 2"/>
    <property type="match status" value="1"/>
</dbReference>
<dbReference type="InterPro" id="IPR036890">
    <property type="entry name" value="HATPase_C_sf"/>
</dbReference>
<evidence type="ECO:0000313" key="28">
    <source>
        <dbReference type="Proteomes" id="UP000054558"/>
    </source>
</evidence>
<evidence type="ECO:0000259" key="26">
    <source>
        <dbReference type="PROSITE" id="PS50110"/>
    </source>
</evidence>
<dbReference type="Gene3D" id="3.30.565.10">
    <property type="entry name" value="Histidine kinase-like ATPase, C-terminal domain"/>
    <property type="match status" value="1"/>
</dbReference>
<evidence type="ECO:0000256" key="12">
    <source>
        <dbReference type="ARBA" id="ARBA00022777"/>
    </source>
</evidence>
<evidence type="ECO:0000256" key="11">
    <source>
        <dbReference type="ARBA" id="ARBA00022745"/>
    </source>
</evidence>
<keyword evidence="12 27" id="KW-0418">Kinase</keyword>
<keyword evidence="6 21" id="KW-0597">Phosphoprotein</keyword>
<sequence length="831" mass="91189">MAYVGPDLTEARLCGCEGVEQHYRLDDQLARTQQISDLFIFLSYFSIPLELLYFLACSKLVFPFKWIIVQFGAFIILCGLTHLVAMWTYHEHTYGIALTQTVMKVLTALVSCATALTLVYVIPELLSLKVREIYLKSKAEQLDREIGVVRTAEETGRNVRMLTSEIRSTLDRNTILKTTLVELGKTLQLWNCMLWMAKPGQPSKLTLTYQLRDGKGSRRPSVSTQDPVVQSIFSVNTAILISSKSPLSIGDDPRVPDDGAVVSIRVPLLHTLRSKSNGNLISLVEAALRLSEDSSPGESESGTRRNSGSGSEYAILVLVLPGGSARRWKPHELEMVEGIADQVAVALSHAAILEESQRTREELLQQNEALVIARQEAETAIKARNDFLAVMNHEMRTPMHAIIALTSLLQEDDSLSKDQKMMVDTIVKSSALLSTLINDILDFSRLEDGSLGLDLTTFQLPALLKEAENLARPMAQAKKLDLTMTVAPGVPTEVIGDEKRLFQVTLNILGNAVKFTKEGSVKLHLKIEDFSGSTDPRRPDFRPAPDPAFTYIRVEITDTGLGIKASDVGKLFNKFVQADSTTTRNYGGTGLGLAICKKFVELMDGLIWIESEGLGRGTKVSFIVKLGVVPPRNEAQAEAPTAASVVNASQEFLSGLRVLVTDDNGVNRVVTRKLLDRLGCNTTVVESGARCLATLEAGHRFAVLLLDLSMPKMDGYEVCQRIHERFAPGERPLIVALTANTDRETRARCMMLDMDGIILKPVALEEMASVLSELLRRQSQSAASPLGGSPSRSLGDSPLGVESIGRKGLSKQSMGTNMELAVLPRKRSEDE</sequence>
<evidence type="ECO:0000256" key="13">
    <source>
        <dbReference type="ARBA" id="ARBA00022824"/>
    </source>
</evidence>
<dbReference type="SMART" id="SM00388">
    <property type="entry name" value="HisKA"/>
    <property type="match status" value="1"/>
</dbReference>
<dbReference type="GO" id="GO:0005783">
    <property type="term" value="C:endoplasmic reticulum"/>
    <property type="evidence" value="ECO:0000318"/>
    <property type="project" value="GO_Central"/>
</dbReference>
<dbReference type="Pfam" id="PF00512">
    <property type="entry name" value="HisKA"/>
    <property type="match status" value="1"/>
</dbReference>
<keyword evidence="8 24" id="KW-0812">Transmembrane</keyword>
<proteinExistence type="inferred from homology"/>
<evidence type="ECO:0000256" key="19">
    <source>
        <dbReference type="ARBA" id="ARBA00023157"/>
    </source>
</evidence>
<dbReference type="SUPFAM" id="SSF55874">
    <property type="entry name" value="ATPase domain of HSP90 chaperone/DNA topoisomerase II/histidine kinase"/>
    <property type="match status" value="1"/>
</dbReference>
<evidence type="ECO:0000256" key="14">
    <source>
        <dbReference type="ARBA" id="ARBA00022840"/>
    </source>
</evidence>
<feature type="transmembrane region" description="Helical" evidence="24">
    <location>
        <begin position="101"/>
        <end position="122"/>
    </location>
</feature>
<dbReference type="PANTHER" id="PTHR24423">
    <property type="entry name" value="TWO-COMPONENT SENSOR HISTIDINE KINASE"/>
    <property type="match status" value="1"/>
</dbReference>
<keyword evidence="11" id="KW-0936">Ethylene signaling pathway</keyword>
<dbReference type="OMA" id="CQLASDF"/>
<evidence type="ECO:0000259" key="25">
    <source>
        <dbReference type="PROSITE" id="PS50109"/>
    </source>
</evidence>
<comment type="catalytic activity">
    <reaction evidence="1">
        <text>ATP + protein L-histidine = ADP + protein N-phospho-L-histidine.</text>
        <dbReference type="EC" id="2.7.13.3"/>
    </reaction>
</comment>
<feature type="domain" description="Response regulatory" evidence="26">
    <location>
        <begin position="657"/>
        <end position="775"/>
    </location>
</feature>
<dbReference type="CDD" id="cd16922">
    <property type="entry name" value="HATPase_EvgS-ArcB-TorS-like"/>
    <property type="match status" value="1"/>
</dbReference>
<feature type="coiled-coil region" evidence="22">
    <location>
        <begin position="353"/>
        <end position="380"/>
    </location>
</feature>
<keyword evidence="13" id="KW-0256">Endoplasmic reticulum</keyword>
<dbReference type="PROSITE" id="PS50109">
    <property type="entry name" value="HIS_KIN"/>
    <property type="match status" value="1"/>
</dbReference>
<dbReference type="Pfam" id="PF01590">
    <property type="entry name" value="GAF"/>
    <property type="match status" value="1"/>
</dbReference>
<dbReference type="GO" id="GO:0005524">
    <property type="term" value="F:ATP binding"/>
    <property type="evidence" value="ECO:0007669"/>
    <property type="project" value="UniProtKB-KW"/>
</dbReference>
<dbReference type="InterPro" id="IPR058544">
    <property type="entry name" value="ETR1_N"/>
</dbReference>
<evidence type="ECO:0000256" key="22">
    <source>
        <dbReference type="SAM" id="Coils"/>
    </source>
</evidence>
<keyword evidence="20" id="KW-0675">Receptor</keyword>
<dbReference type="InterPro" id="IPR011006">
    <property type="entry name" value="CheY-like_superfamily"/>
</dbReference>
<keyword evidence="15 24" id="KW-1133">Transmembrane helix</keyword>
<keyword evidence="19" id="KW-1015">Disulfide bond</keyword>
<dbReference type="Pfam" id="PF00072">
    <property type="entry name" value="Response_reg"/>
    <property type="match status" value="1"/>
</dbReference>
<dbReference type="InterPro" id="IPR003594">
    <property type="entry name" value="HATPase_dom"/>
</dbReference>
<dbReference type="Gene3D" id="3.40.50.2300">
    <property type="match status" value="1"/>
</dbReference>
<dbReference type="GO" id="GO:0010105">
    <property type="term" value="P:negative regulation of ethylene-activated signaling pathway"/>
    <property type="evidence" value="ECO:0007669"/>
    <property type="project" value="UniProtKB-ARBA"/>
</dbReference>
<feature type="compositionally biased region" description="Low complexity" evidence="23">
    <location>
        <begin position="781"/>
        <end position="800"/>
    </location>
</feature>
<keyword evidence="10" id="KW-0547">Nucleotide-binding</keyword>
<comment type="cofactor">
    <cofactor evidence="2">
        <name>Cu cation</name>
        <dbReference type="ChEBI" id="CHEBI:23378"/>
    </cofactor>
</comment>
<dbReference type="Gene3D" id="3.30.450.40">
    <property type="match status" value="1"/>
</dbReference>
<dbReference type="EMBL" id="DF237145">
    <property type="protein sequence ID" value="GAQ84585.1"/>
    <property type="molecule type" value="Genomic_DNA"/>
</dbReference>
<evidence type="ECO:0000256" key="23">
    <source>
        <dbReference type="SAM" id="MobiDB-lite"/>
    </source>
</evidence>
<keyword evidence="9" id="KW-0479">Metal-binding</keyword>
<dbReference type="GO" id="GO:0038199">
    <property type="term" value="F:ethylene receptor activity"/>
    <property type="evidence" value="ECO:0000318"/>
    <property type="project" value="GO_Central"/>
</dbReference>
<keyword evidence="7" id="KW-0808">Transferase</keyword>
<dbReference type="InterPro" id="IPR004358">
    <property type="entry name" value="Sig_transdc_His_kin-like_C"/>
</dbReference>
<evidence type="ECO:0000256" key="8">
    <source>
        <dbReference type="ARBA" id="ARBA00022692"/>
    </source>
</evidence>
<keyword evidence="28" id="KW-1185">Reference proteome</keyword>
<gene>
    <name evidence="27" type="ORF">KFL_001960020</name>
</gene>
<dbReference type="SMART" id="SM00065">
    <property type="entry name" value="GAF"/>
    <property type="match status" value="1"/>
</dbReference>
<feature type="transmembrane region" description="Helical" evidence="24">
    <location>
        <begin position="38"/>
        <end position="56"/>
    </location>
</feature>
<dbReference type="PROSITE" id="PS50110">
    <property type="entry name" value="RESPONSE_REGULATORY"/>
    <property type="match status" value="1"/>
</dbReference>
<evidence type="ECO:0000256" key="21">
    <source>
        <dbReference type="PROSITE-ProRule" id="PRU00169"/>
    </source>
</evidence>
<comment type="subcellular location">
    <subcellularLocation>
        <location evidence="3">Endoplasmic reticulum membrane</location>
        <topology evidence="3">Multi-pass membrane protein</topology>
    </subcellularLocation>
</comment>
<dbReference type="FunFam" id="3.30.565.10:FF:000030">
    <property type="entry name" value="Ethylene receptor 1"/>
    <property type="match status" value="1"/>
</dbReference>
<evidence type="ECO:0000256" key="5">
    <source>
        <dbReference type="ARBA" id="ARBA00012438"/>
    </source>
</evidence>
<dbReference type="CDD" id="cd19933">
    <property type="entry name" value="REC_ETR-like"/>
    <property type="match status" value="1"/>
</dbReference>
<evidence type="ECO:0000313" key="27">
    <source>
        <dbReference type="EMBL" id="GAQ84585.1"/>
    </source>
</evidence>
<dbReference type="Proteomes" id="UP000054558">
    <property type="component" value="Unassembled WGS sequence"/>
</dbReference>
<dbReference type="EC" id="2.7.13.3" evidence="5"/>
<feature type="modified residue" description="4-aspartylphosphate" evidence="21">
    <location>
        <position position="707"/>
    </location>
</feature>
<name>A0A1Y1I0Z6_KLENI</name>
<dbReference type="GO" id="GO:0000155">
    <property type="term" value="F:phosphorelay sensor kinase activity"/>
    <property type="evidence" value="ECO:0007669"/>
    <property type="project" value="InterPro"/>
</dbReference>
<dbReference type="AlphaFoldDB" id="A0A1Y1I0Z6"/>
<evidence type="ECO:0000256" key="2">
    <source>
        <dbReference type="ARBA" id="ARBA00001935"/>
    </source>
</evidence>
<reference evidence="27 28" key="1">
    <citation type="journal article" date="2014" name="Nat. Commun.">
        <title>Klebsormidium flaccidum genome reveals primary factors for plant terrestrial adaptation.</title>
        <authorList>
            <person name="Hori K."/>
            <person name="Maruyama F."/>
            <person name="Fujisawa T."/>
            <person name="Togashi T."/>
            <person name="Yamamoto N."/>
            <person name="Seo M."/>
            <person name="Sato S."/>
            <person name="Yamada T."/>
            <person name="Mori H."/>
            <person name="Tajima N."/>
            <person name="Moriyama T."/>
            <person name="Ikeuchi M."/>
            <person name="Watanabe M."/>
            <person name="Wada H."/>
            <person name="Kobayashi K."/>
            <person name="Saito M."/>
            <person name="Masuda T."/>
            <person name="Sasaki-Sekimoto Y."/>
            <person name="Mashiguchi K."/>
            <person name="Awai K."/>
            <person name="Shimojima M."/>
            <person name="Masuda S."/>
            <person name="Iwai M."/>
            <person name="Nobusawa T."/>
            <person name="Narise T."/>
            <person name="Kondo S."/>
            <person name="Saito H."/>
            <person name="Sato R."/>
            <person name="Murakawa M."/>
            <person name="Ihara Y."/>
            <person name="Oshima-Yamada Y."/>
            <person name="Ohtaka K."/>
            <person name="Satoh M."/>
            <person name="Sonobe K."/>
            <person name="Ishii M."/>
            <person name="Ohtani R."/>
            <person name="Kanamori-Sato M."/>
            <person name="Honoki R."/>
            <person name="Miyazaki D."/>
            <person name="Mochizuki H."/>
            <person name="Umetsu J."/>
            <person name="Higashi K."/>
            <person name="Shibata D."/>
            <person name="Kamiya Y."/>
            <person name="Sato N."/>
            <person name="Nakamura Y."/>
            <person name="Tabata S."/>
            <person name="Ida S."/>
            <person name="Kurokawa K."/>
            <person name="Ohta H."/>
        </authorList>
    </citation>
    <scope>NUCLEOTIDE SEQUENCE [LARGE SCALE GENOMIC DNA]</scope>
    <source>
        <strain evidence="27 28">NIES-2285</strain>
    </source>
</reference>
<dbReference type="InterPro" id="IPR005467">
    <property type="entry name" value="His_kinase_dom"/>
</dbReference>
<dbReference type="FunFam" id="1.10.287.130:FF:000004">
    <property type="entry name" value="Ethylene receptor 1"/>
    <property type="match status" value="1"/>
</dbReference>
<keyword evidence="18 24" id="KW-0472">Membrane</keyword>
<protein>
    <recommendedName>
        <fullName evidence="5">histidine kinase</fullName>
        <ecNumber evidence="5">2.7.13.3</ecNumber>
    </recommendedName>
</protein>
<keyword evidence="14" id="KW-0067">ATP-binding</keyword>
<dbReference type="SUPFAM" id="SSF55781">
    <property type="entry name" value="GAF domain-like"/>
    <property type="match status" value="1"/>
</dbReference>
<evidence type="ECO:0000256" key="20">
    <source>
        <dbReference type="ARBA" id="ARBA00023170"/>
    </source>
</evidence>
<comment type="similarity">
    <text evidence="4">Belongs to the ethylene receptor family.</text>
</comment>
<evidence type="ECO:0000256" key="24">
    <source>
        <dbReference type="SAM" id="Phobius"/>
    </source>
</evidence>
<dbReference type="InterPro" id="IPR001789">
    <property type="entry name" value="Sig_transdc_resp-reg_receiver"/>
</dbReference>
<accession>A0A1Y1I0Z6</accession>
<evidence type="ECO:0000256" key="15">
    <source>
        <dbReference type="ARBA" id="ARBA00022989"/>
    </source>
</evidence>
<dbReference type="SUPFAM" id="SSF52172">
    <property type="entry name" value="CheY-like"/>
    <property type="match status" value="1"/>
</dbReference>
<evidence type="ECO:0000256" key="10">
    <source>
        <dbReference type="ARBA" id="ARBA00022741"/>
    </source>
</evidence>
<dbReference type="STRING" id="105231.A0A1Y1I0Z6"/>
<dbReference type="InterPro" id="IPR029016">
    <property type="entry name" value="GAF-like_dom_sf"/>
</dbReference>
<dbReference type="Pfam" id="PF02518">
    <property type="entry name" value="HATPase_c"/>
    <property type="match status" value="1"/>
</dbReference>
<dbReference type="InterPro" id="IPR003018">
    <property type="entry name" value="GAF"/>
</dbReference>
<dbReference type="SUPFAM" id="SSF47384">
    <property type="entry name" value="Homodimeric domain of signal transducing histidine kinase"/>
    <property type="match status" value="1"/>
</dbReference>
<evidence type="ECO:0000256" key="17">
    <source>
        <dbReference type="ARBA" id="ARBA00023012"/>
    </source>
</evidence>
<organism evidence="27 28">
    <name type="scientific">Klebsormidium nitens</name>
    <name type="common">Green alga</name>
    <name type="synonym">Ulothrix nitens</name>
    <dbReference type="NCBI Taxonomy" id="105231"/>
    <lineage>
        <taxon>Eukaryota</taxon>
        <taxon>Viridiplantae</taxon>
        <taxon>Streptophyta</taxon>
        <taxon>Klebsormidiophyceae</taxon>
        <taxon>Klebsormidiales</taxon>
        <taxon>Klebsormidiaceae</taxon>
        <taxon>Klebsormidium</taxon>
    </lineage>
</organism>
<dbReference type="GO" id="GO:0051740">
    <property type="term" value="F:ethylene binding"/>
    <property type="evidence" value="ECO:0000318"/>
    <property type="project" value="GO_Central"/>
</dbReference>
<evidence type="ECO:0000256" key="16">
    <source>
        <dbReference type="ARBA" id="ARBA00023008"/>
    </source>
</evidence>
<dbReference type="GO" id="GO:0005789">
    <property type="term" value="C:endoplasmic reticulum membrane"/>
    <property type="evidence" value="ECO:0007669"/>
    <property type="project" value="UniProtKB-SubCell"/>
</dbReference>
<feature type="domain" description="Histidine kinase" evidence="25">
    <location>
        <begin position="390"/>
        <end position="628"/>
    </location>
</feature>
<dbReference type="InterPro" id="IPR036097">
    <property type="entry name" value="HisK_dim/P_sf"/>
</dbReference>
<dbReference type="SMART" id="SM00387">
    <property type="entry name" value="HATPase_c"/>
    <property type="match status" value="1"/>
</dbReference>
<evidence type="ECO:0000256" key="18">
    <source>
        <dbReference type="ARBA" id="ARBA00023136"/>
    </source>
</evidence>
<dbReference type="OrthoDB" id="60033at2759"/>
<dbReference type="InterPro" id="IPR003661">
    <property type="entry name" value="HisK_dim/P_dom"/>
</dbReference>
<dbReference type="GO" id="GO:0046872">
    <property type="term" value="F:metal ion binding"/>
    <property type="evidence" value="ECO:0007669"/>
    <property type="project" value="UniProtKB-KW"/>
</dbReference>